<name>A0A7U2QS91_ASPFN</name>
<accession>A0A7U2QS91</accession>
<dbReference type="AlphaFoldDB" id="A0A7U2QS91"/>
<keyword evidence="3" id="KW-1185">Reference proteome</keyword>
<sequence>MSREYERQETLRMAGDSPNEVSTRHAEPYINEIVPVRASGPRRRPFDYETRRGR</sequence>
<organism evidence="2 3">
    <name type="scientific">Aspergillus flavus (strain ATCC 200026 / FGSC A1120 / IAM 13836 / NRRL 3357 / JCM 12722 / SRRC 167)</name>
    <dbReference type="NCBI Taxonomy" id="332952"/>
    <lineage>
        <taxon>Eukaryota</taxon>
        <taxon>Fungi</taxon>
        <taxon>Dikarya</taxon>
        <taxon>Ascomycota</taxon>
        <taxon>Pezizomycotina</taxon>
        <taxon>Eurotiomycetes</taxon>
        <taxon>Eurotiomycetidae</taxon>
        <taxon>Eurotiales</taxon>
        <taxon>Aspergillaceae</taxon>
        <taxon>Aspergillus</taxon>
        <taxon>Aspergillus subgen. Circumdati</taxon>
    </lineage>
</organism>
<feature type="compositionally biased region" description="Basic and acidic residues" evidence="1">
    <location>
        <begin position="1"/>
        <end position="10"/>
    </location>
</feature>
<dbReference type="Proteomes" id="UP000596276">
    <property type="component" value="Chromosome 2"/>
</dbReference>
<evidence type="ECO:0000313" key="3">
    <source>
        <dbReference type="Proteomes" id="UP000596276"/>
    </source>
</evidence>
<evidence type="ECO:0000256" key="1">
    <source>
        <dbReference type="SAM" id="MobiDB-lite"/>
    </source>
</evidence>
<gene>
    <name evidence="2" type="ORF">F9C07_2130337</name>
</gene>
<feature type="region of interest" description="Disordered" evidence="1">
    <location>
        <begin position="1"/>
        <end position="28"/>
    </location>
</feature>
<protein>
    <submittedName>
        <fullName evidence="2">Uncharacterized protein</fullName>
    </submittedName>
</protein>
<dbReference type="VEuPathDB" id="FungiDB:F9C07_2130337"/>
<reference evidence="3" key="1">
    <citation type="journal article" date="2021" name="G3 (Bethesda)">
        <title>Chromosome assembled and annotated genome sequence of Aspergillus flavus NRRL 3357.</title>
        <authorList>
            <person name="Skerker J.M."/>
            <person name="Pianalto K.M."/>
            <person name="Mondo S.J."/>
            <person name="Yang K."/>
            <person name="Arkin A.P."/>
            <person name="Keller N.P."/>
            <person name="Grigoriev I.V."/>
            <person name="Louise Glass N.L."/>
        </authorList>
    </citation>
    <scope>NUCLEOTIDE SEQUENCE [LARGE SCALE GENOMIC DNA]</scope>
    <source>
        <strain evidence="3">ATCC 200026 / FGSC A1120 / IAM 13836 / NRRL 3357 / JCM 12722 / SRRC 167</strain>
    </source>
</reference>
<dbReference type="EMBL" id="CP044622">
    <property type="protein sequence ID" value="QRD82572.1"/>
    <property type="molecule type" value="Genomic_DNA"/>
</dbReference>
<dbReference type="VEuPathDB" id="FungiDB:AFLA_001001"/>
<evidence type="ECO:0000313" key="2">
    <source>
        <dbReference type="EMBL" id="QRD82572.1"/>
    </source>
</evidence>
<proteinExistence type="predicted"/>